<reference evidence="1" key="1">
    <citation type="journal article" date="2020" name="Stud. Mycol.">
        <title>101 Dothideomycetes genomes: a test case for predicting lifestyles and emergence of pathogens.</title>
        <authorList>
            <person name="Haridas S."/>
            <person name="Albert R."/>
            <person name="Binder M."/>
            <person name="Bloem J."/>
            <person name="Labutti K."/>
            <person name="Salamov A."/>
            <person name="Andreopoulos B."/>
            <person name="Baker S."/>
            <person name="Barry K."/>
            <person name="Bills G."/>
            <person name="Bluhm B."/>
            <person name="Cannon C."/>
            <person name="Castanera R."/>
            <person name="Culley D."/>
            <person name="Daum C."/>
            <person name="Ezra D."/>
            <person name="Gonzalez J."/>
            <person name="Henrissat B."/>
            <person name="Kuo A."/>
            <person name="Liang C."/>
            <person name="Lipzen A."/>
            <person name="Lutzoni F."/>
            <person name="Magnuson J."/>
            <person name="Mondo S."/>
            <person name="Nolan M."/>
            <person name="Ohm R."/>
            <person name="Pangilinan J."/>
            <person name="Park H.-J."/>
            <person name="Ramirez L."/>
            <person name="Alfaro M."/>
            <person name="Sun H."/>
            <person name="Tritt A."/>
            <person name="Yoshinaga Y."/>
            <person name="Zwiers L.-H."/>
            <person name="Turgeon B."/>
            <person name="Goodwin S."/>
            <person name="Spatafora J."/>
            <person name="Crous P."/>
            <person name="Grigoriev I."/>
        </authorList>
    </citation>
    <scope>NUCLEOTIDE SEQUENCE</scope>
    <source>
        <strain evidence="1">CBS 107.79</strain>
    </source>
</reference>
<protein>
    <submittedName>
        <fullName evidence="1">Uncharacterized protein</fullName>
    </submittedName>
</protein>
<dbReference type="EMBL" id="ML976663">
    <property type="protein sequence ID" value="KAF1977528.1"/>
    <property type="molecule type" value="Genomic_DNA"/>
</dbReference>
<accession>A0A6A5VLG6</accession>
<dbReference type="AlphaFoldDB" id="A0A6A5VLG6"/>
<dbReference type="Proteomes" id="UP000800036">
    <property type="component" value="Unassembled WGS sequence"/>
</dbReference>
<evidence type="ECO:0000313" key="2">
    <source>
        <dbReference type="Proteomes" id="UP000800036"/>
    </source>
</evidence>
<keyword evidence="2" id="KW-1185">Reference proteome</keyword>
<name>A0A6A5VLG6_9PLEO</name>
<gene>
    <name evidence="1" type="ORF">BU23DRAFT_660004</name>
</gene>
<evidence type="ECO:0000313" key="1">
    <source>
        <dbReference type="EMBL" id="KAF1977528.1"/>
    </source>
</evidence>
<organism evidence="1 2">
    <name type="scientific">Bimuria novae-zelandiae CBS 107.79</name>
    <dbReference type="NCBI Taxonomy" id="1447943"/>
    <lineage>
        <taxon>Eukaryota</taxon>
        <taxon>Fungi</taxon>
        <taxon>Dikarya</taxon>
        <taxon>Ascomycota</taxon>
        <taxon>Pezizomycotina</taxon>
        <taxon>Dothideomycetes</taxon>
        <taxon>Pleosporomycetidae</taxon>
        <taxon>Pleosporales</taxon>
        <taxon>Massarineae</taxon>
        <taxon>Didymosphaeriaceae</taxon>
        <taxon>Bimuria</taxon>
    </lineage>
</organism>
<proteinExistence type="predicted"/>
<sequence length="180" mass="20500">MPNLKYLEMRLRNPKDYLFTSSYNHFDDPSRTSGCQRGIVDMIYNSAFPFVSHLGSGVKLLGYVKKKTKDKWENIYTNKPIWYDADLEIQRLLSTKMGASGPEGYGIWSTGLCTCNAVCKMEHETFTQPRSVILDSGFFDFEDAELDNYTLNTMKGYGGTMPGAPLFSERSCERDCRCQS</sequence>